<feature type="region of interest" description="Disordered" evidence="1">
    <location>
        <begin position="1"/>
        <end position="23"/>
    </location>
</feature>
<reference evidence="2" key="1">
    <citation type="submission" date="2021-06" db="EMBL/GenBank/DDBJ databases">
        <authorList>
            <person name="Kallberg Y."/>
            <person name="Tangrot J."/>
            <person name="Rosling A."/>
        </authorList>
    </citation>
    <scope>NUCLEOTIDE SEQUENCE</scope>
    <source>
        <strain evidence="2">AZ414A</strain>
    </source>
</reference>
<evidence type="ECO:0000313" key="2">
    <source>
        <dbReference type="EMBL" id="CAG8532639.1"/>
    </source>
</evidence>
<name>A0A9N9FH38_9GLOM</name>
<feature type="compositionally biased region" description="Basic and acidic residues" evidence="1">
    <location>
        <begin position="1"/>
        <end position="10"/>
    </location>
</feature>
<dbReference type="Proteomes" id="UP000789706">
    <property type="component" value="Unassembled WGS sequence"/>
</dbReference>
<evidence type="ECO:0000256" key="1">
    <source>
        <dbReference type="SAM" id="MobiDB-lite"/>
    </source>
</evidence>
<evidence type="ECO:0000313" key="3">
    <source>
        <dbReference type="Proteomes" id="UP000789706"/>
    </source>
</evidence>
<protein>
    <submittedName>
        <fullName evidence="2">10521_t:CDS:1</fullName>
    </submittedName>
</protein>
<accession>A0A9N9FH38</accession>
<proteinExistence type="predicted"/>
<dbReference type="EMBL" id="CAJVPK010000619">
    <property type="protein sequence ID" value="CAG8532639.1"/>
    <property type="molecule type" value="Genomic_DNA"/>
</dbReference>
<keyword evidence="3" id="KW-1185">Reference proteome</keyword>
<sequence>MNKSQDKWIDGNEEVNGDDKGTGILKLYHSTNEKIEKSSPPSLSKNNYEGEIIIERKIEKSASLNIRSTWSTEEDNY</sequence>
<organism evidence="2 3">
    <name type="scientific">Diversispora eburnea</name>
    <dbReference type="NCBI Taxonomy" id="1213867"/>
    <lineage>
        <taxon>Eukaryota</taxon>
        <taxon>Fungi</taxon>
        <taxon>Fungi incertae sedis</taxon>
        <taxon>Mucoromycota</taxon>
        <taxon>Glomeromycotina</taxon>
        <taxon>Glomeromycetes</taxon>
        <taxon>Diversisporales</taxon>
        <taxon>Diversisporaceae</taxon>
        <taxon>Diversispora</taxon>
    </lineage>
</organism>
<comment type="caution">
    <text evidence="2">The sequence shown here is derived from an EMBL/GenBank/DDBJ whole genome shotgun (WGS) entry which is preliminary data.</text>
</comment>
<gene>
    <name evidence="2" type="ORF">DEBURN_LOCUS6217</name>
</gene>
<dbReference type="AlphaFoldDB" id="A0A9N9FH38"/>